<name>A0A8J2V3X5_9PROT</name>
<dbReference type="EMBL" id="BMGH01000001">
    <property type="protein sequence ID" value="GGD00289.1"/>
    <property type="molecule type" value="Genomic_DNA"/>
</dbReference>
<dbReference type="AlphaFoldDB" id="A0A8J2V3X5"/>
<organism evidence="1 2">
    <name type="scientific">Aquisalinus flavus</name>
    <dbReference type="NCBI Taxonomy" id="1526572"/>
    <lineage>
        <taxon>Bacteria</taxon>
        <taxon>Pseudomonadati</taxon>
        <taxon>Pseudomonadota</taxon>
        <taxon>Alphaproteobacteria</taxon>
        <taxon>Parvularculales</taxon>
        <taxon>Parvularculaceae</taxon>
        <taxon>Aquisalinus</taxon>
    </lineage>
</organism>
<reference evidence="1" key="1">
    <citation type="journal article" date="2014" name="Int. J. Syst. Evol. Microbiol.">
        <title>Complete genome sequence of Corynebacterium casei LMG S-19264T (=DSM 44701T), isolated from a smear-ripened cheese.</title>
        <authorList>
            <consortium name="US DOE Joint Genome Institute (JGI-PGF)"/>
            <person name="Walter F."/>
            <person name="Albersmeier A."/>
            <person name="Kalinowski J."/>
            <person name="Ruckert C."/>
        </authorList>
    </citation>
    <scope>NUCLEOTIDE SEQUENCE</scope>
    <source>
        <strain evidence="1">CGMCC 1.12921</strain>
    </source>
</reference>
<keyword evidence="2" id="KW-1185">Reference proteome</keyword>
<proteinExistence type="predicted"/>
<evidence type="ECO:0000313" key="1">
    <source>
        <dbReference type="EMBL" id="GGD00289.1"/>
    </source>
</evidence>
<comment type="caution">
    <text evidence="1">The sequence shown here is derived from an EMBL/GenBank/DDBJ whole genome shotgun (WGS) entry which is preliminary data.</text>
</comment>
<gene>
    <name evidence="1" type="ORF">GCM10011342_06570</name>
</gene>
<dbReference type="Gene3D" id="2.40.70.10">
    <property type="entry name" value="Acid Proteases"/>
    <property type="match status" value="2"/>
</dbReference>
<dbReference type="SUPFAM" id="SSF50630">
    <property type="entry name" value="Acid proteases"/>
    <property type="match status" value="1"/>
</dbReference>
<evidence type="ECO:0000313" key="2">
    <source>
        <dbReference type="Proteomes" id="UP000613582"/>
    </source>
</evidence>
<protein>
    <recommendedName>
        <fullName evidence="3">Peptidase A2 domain-containing protein</fullName>
    </recommendedName>
</protein>
<evidence type="ECO:0008006" key="3">
    <source>
        <dbReference type="Google" id="ProtNLM"/>
    </source>
</evidence>
<dbReference type="Pfam" id="PF13650">
    <property type="entry name" value="Asp_protease_2"/>
    <property type="match status" value="1"/>
</dbReference>
<accession>A0A8J2V3X5</accession>
<dbReference type="InterPro" id="IPR021109">
    <property type="entry name" value="Peptidase_aspartic_dom_sf"/>
</dbReference>
<reference evidence="1" key="2">
    <citation type="submission" date="2020-09" db="EMBL/GenBank/DDBJ databases">
        <authorList>
            <person name="Sun Q."/>
            <person name="Zhou Y."/>
        </authorList>
    </citation>
    <scope>NUCLEOTIDE SEQUENCE</scope>
    <source>
        <strain evidence="1">CGMCC 1.12921</strain>
    </source>
</reference>
<sequence>MIHNVLVFGAAALLTGCATVADDKGDDPYPPELRWTGEARAISLPCSIRHGALMIEASLDGTPLSLMLDTGANATFLYENERTRPIRNTGVLDGRPELAFDGFAIRPRFVGFFFEEQIFVKMSVAAAMDVPIDGVIGYDFFEHLAVTIAPDPCTVTVRPPRRNPYRDEDYALPLVLGSNVPVTLGDIEVTTGAEPVRTLLLIDTGYSGTLELVSSSAFAAIETGKEEKFVTIKGIHSAWPGRIASLKLGGKFRVEDVHVMLTDEHAVFVPNAENTEAETGTVPNGILGLDFLGRYEFTVDYTNKRLAIGD</sequence>
<dbReference type="Proteomes" id="UP000613582">
    <property type="component" value="Unassembled WGS sequence"/>
</dbReference>